<protein>
    <submittedName>
        <fullName evidence="1">Uncharacterized protein</fullName>
    </submittedName>
</protein>
<proteinExistence type="predicted"/>
<dbReference type="RefSeq" id="WP_255805608.1">
    <property type="nucleotide sequence ID" value="NZ_CP038802.1"/>
</dbReference>
<organism evidence="1 2">
    <name type="scientific">Treponema putidum</name>
    <dbReference type="NCBI Taxonomy" id="221027"/>
    <lineage>
        <taxon>Bacteria</taxon>
        <taxon>Pseudomonadati</taxon>
        <taxon>Spirochaetota</taxon>
        <taxon>Spirochaetia</taxon>
        <taxon>Spirochaetales</taxon>
        <taxon>Treponemataceae</taxon>
        <taxon>Treponema</taxon>
    </lineage>
</organism>
<reference evidence="1" key="1">
    <citation type="submission" date="2019-04" db="EMBL/GenBank/DDBJ databases">
        <title>Whole genome sequencing of oral phylogroup 2 treponemes.</title>
        <authorList>
            <person name="Chan Y."/>
            <person name="Zeng H.H."/>
            <person name="Yu X.L."/>
            <person name="Leung W.K."/>
            <person name="Watt R.M."/>
        </authorList>
    </citation>
    <scope>NUCLEOTIDE SEQUENCE</scope>
    <source>
        <strain evidence="1">OMZ 847</strain>
    </source>
</reference>
<keyword evidence="2" id="KW-1185">Reference proteome</keyword>
<evidence type="ECO:0000313" key="1">
    <source>
        <dbReference type="EMBL" id="UTY27607.1"/>
    </source>
</evidence>
<gene>
    <name evidence="1" type="ORF">E4N76_00380</name>
</gene>
<name>A0ABY5HRQ2_9SPIR</name>
<accession>A0ABY5HRQ2</accession>
<dbReference type="EMBL" id="CP038802">
    <property type="protein sequence ID" value="UTY27607.1"/>
    <property type="molecule type" value="Genomic_DNA"/>
</dbReference>
<evidence type="ECO:0000313" key="2">
    <source>
        <dbReference type="Proteomes" id="UP001059401"/>
    </source>
</evidence>
<dbReference type="Proteomes" id="UP001059401">
    <property type="component" value="Chromosome"/>
</dbReference>
<sequence>MLRKQNINFDEWNKMDNTKKREFIKRFADLVTCNGASKDFLHFLLQETVIMAEAGMFDPPDIVTEYTMDHLRTHIINYFYNKGYGDQTEKEADDLLKFLERITFQHEENNTINEIEIKRDCGNPLGELPFKYQLGCTTTKKLVLDERYKIVAIETIPHEPEKIINIDLWTNEKKENDYHINILIANHKLIYSGDCGTFVFGSGICTARPVYYFFCGNETNPHYWREKCEASSEPIINEYVDLEKVDKKLNEYLENTDCEAVEDAKFYADYDSIDSNFIRVYDCLCKIFEQLGYQEDGEVADAIINASRTLNERYLYACEVIQWVCNMLQKRKGAMKCR</sequence>